<evidence type="ECO:0000256" key="1">
    <source>
        <dbReference type="ARBA" id="ARBA00004651"/>
    </source>
</evidence>
<dbReference type="PANTHER" id="PTHR42709">
    <property type="entry name" value="ALKALINE PHOSPHATASE LIKE PROTEIN"/>
    <property type="match status" value="1"/>
</dbReference>
<dbReference type="STRING" id="348780.NP_4714A"/>
<dbReference type="GeneID" id="3702154"/>
<sequence>MLETLADVILSVLRYVGLPALFVFFIMKGAFIAKPIPTTVILPGYVLVVSADRIETATIILVSTVGFVAGQLLVYYLARREGLSSMQSSSRIHIPSERIDQAERWFKRYGGLGVFVTNFVPYLRGLIFIPAGVTRYPVLPLAFFAFASTLIYHTVIVAIAVGAVRAIL</sequence>
<accession>A0A1U7EYX1</accession>
<evidence type="ECO:0000256" key="6">
    <source>
        <dbReference type="SAM" id="Phobius"/>
    </source>
</evidence>
<dbReference type="eggNOG" id="arCOG03117">
    <property type="taxonomic scope" value="Archaea"/>
</dbReference>
<comment type="subcellular location">
    <subcellularLocation>
        <location evidence="1">Cell membrane</location>
        <topology evidence="1">Multi-pass membrane protein</topology>
    </subcellularLocation>
</comment>
<feature type="transmembrane region" description="Helical" evidence="6">
    <location>
        <begin position="12"/>
        <end position="36"/>
    </location>
</feature>
<evidence type="ECO:0000313" key="8">
    <source>
        <dbReference type="EMBL" id="CAI50448.1"/>
    </source>
</evidence>
<evidence type="ECO:0000256" key="4">
    <source>
        <dbReference type="ARBA" id="ARBA00022989"/>
    </source>
</evidence>
<dbReference type="EMBL" id="CR936257">
    <property type="protein sequence ID" value="CAI50448.1"/>
    <property type="molecule type" value="Genomic_DNA"/>
</dbReference>
<dbReference type="EnsemblBacteria" id="CAI50448">
    <property type="protein sequence ID" value="CAI50448"/>
    <property type="gene ID" value="NP_4714A"/>
</dbReference>
<dbReference type="HOGENOM" id="CLU_1551866_0_0_2"/>
<evidence type="ECO:0000256" key="2">
    <source>
        <dbReference type="ARBA" id="ARBA00022475"/>
    </source>
</evidence>
<evidence type="ECO:0000313" key="9">
    <source>
        <dbReference type="Proteomes" id="UP000002698"/>
    </source>
</evidence>
<dbReference type="RefSeq" id="WP_011324062.1">
    <property type="nucleotide sequence ID" value="NC_007426.1"/>
</dbReference>
<keyword evidence="4 6" id="KW-1133">Transmembrane helix</keyword>
<keyword evidence="2" id="KW-1003">Cell membrane</keyword>
<keyword evidence="5 6" id="KW-0472">Membrane</keyword>
<dbReference type="InterPro" id="IPR032816">
    <property type="entry name" value="VTT_dom"/>
</dbReference>
<keyword evidence="3 6" id="KW-0812">Transmembrane</keyword>
<evidence type="ECO:0000259" key="7">
    <source>
        <dbReference type="Pfam" id="PF09335"/>
    </source>
</evidence>
<reference evidence="8 9" key="1">
    <citation type="journal article" date="2005" name="Genome Res.">
        <title>Living with two extremes: conclusions from the genome sequence of Natronomonas pharaonis.</title>
        <authorList>
            <person name="Falb M."/>
            <person name="Pfeiffer F."/>
            <person name="Palm P."/>
            <person name="Rodewald K."/>
            <person name="Hickmann V."/>
            <person name="Tittor J."/>
            <person name="Oesterhelt D."/>
        </authorList>
    </citation>
    <scope>NUCLEOTIDE SEQUENCE [LARGE SCALE GENOMIC DNA]</scope>
    <source>
        <strain evidence="9">ATCC 35678 / DSM 2160 / CIP 103997 / JCM 8858 / NBRC 14720 / NCIMB 2260 / Gabara</strain>
    </source>
</reference>
<evidence type="ECO:0000256" key="5">
    <source>
        <dbReference type="ARBA" id="ARBA00023136"/>
    </source>
</evidence>
<dbReference type="Pfam" id="PF09335">
    <property type="entry name" value="VTT_dom"/>
    <property type="match status" value="1"/>
</dbReference>
<protein>
    <submittedName>
        <fullName evidence="8">DedA family protein</fullName>
    </submittedName>
</protein>
<keyword evidence="9" id="KW-1185">Reference proteome</keyword>
<name>A0A1U7EYX1_NATPD</name>
<feature type="transmembrane region" description="Helical" evidence="6">
    <location>
        <begin position="56"/>
        <end position="78"/>
    </location>
</feature>
<dbReference type="AlphaFoldDB" id="A0A1U7EYX1"/>
<proteinExistence type="predicted"/>
<organism evidence="8 9">
    <name type="scientific">Natronomonas pharaonis (strain ATCC 35678 / DSM 2160 / CIP 103997 / JCM 8858 / NBRC 14720 / NCIMB 2260 / Gabara)</name>
    <name type="common">Halobacterium pharaonis</name>
    <dbReference type="NCBI Taxonomy" id="348780"/>
    <lineage>
        <taxon>Archaea</taxon>
        <taxon>Methanobacteriati</taxon>
        <taxon>Methanobacteriota</taxon>
        <taxon>Stenosarchaea group</taxon>
        <taxon>Halobacteria</taxon>
        <taxon>Halobacteriales</taxon>
        <taxon>Natronomonadaceae</taxon>
        <taxon>Natronomonas</taxon>
    </lineage>
</organism>
<dbReference type="KEGG" id="nph:NP_4714A"/>
<dbReference type="GO" id="GO:0005886">
    <property type="term" value="C:plasma membrane"/>
    <property type="evidence" value="ECO:0007669"/>
    <property type="project" value="UniProtKB-SubCell"/>
</dbReference>
<dbReference type="Proteomes" id="UP000002698">
    <property type="component" value="Chromosome"/>
</dbReference>
<feature type="transmembrane region" description="Helical" evidence="6">
    <location>
        <begin position="109"/>
        <end position="129"/>
    </location>
</feature>
<dbReference type="PANTHER" id="PTHR42709:SF6">
    <property type="entry name" value="UNDECAPRENYL PHOSPHATE TRANSPORTER A"/>
    <property type="match status" value="1"/>
</dbReference>
<feature type="domain" description="VTT" evidence="7">
    <location>
        <begin position="43"/>
        <end position="157"/>
    </location>
</feature>
<evidence type="ECO:0000256" key="3">
    <source>
        <dbReference type="ARBA" id="ARBA00022692"/>
    </source>
</evidence>
<dbReference type="OrthoDB" id="204088at2157"/>
<feature type="transmembrane region" description="Helical" evidence="6">
    <location>
        <begin position="141"/>
        <end position="164"/>
    </location>
</feature>
<dbReference type="InterPro" id="IPR051311">
    <property type="entry name" value="DedA_domain"/>
</dbReference>
<gene>
    <name evidence="8" type="ordered locus">NP_4714A</name>
</gene>